<accession>A0A0B6YIF2</accession>
<dbReference type="AlphaFoldDB" id="A0A0B6YIF2"/>
<organism evidence="1">
    <name type="scientific">Arion vulgaris</name>
    <dbReference type="NCBI Taxonomy" id="1028688"/>
    <lineage>
        <taxon>Eukaryota</taxon>
        <taxon>Metazoa</taxon>
        <taxon>Spiralia</taxon>
        <taxon>Lophotrochozoa</taxon>
        <taxon>Mollusca</taxon>
        <taxon>Gastropoda</taxon>
        <taxon>Heterobranchia</taxon>
        <taxon>Euthyneura</taxon>
        <taxon>Panpulmonata</taxon>
        <taxon>Eupulmonata</taxon>
        <taxon>Stylommatophora</taxon>
        <taxon>Helicina</taxon>
        <taxon>Arionoidea</taxon>
        <taxon>Arionidae</taxon>
        <taxon>Arion</taxon>
    </lineage>
</organism>
<gene>
    <name evidence="1" type="primary">ORF26452</name>
</gene>
<feature type="non-terminal residue" evidence="1">
    <location>
        <position position="1"/>
    </location>
</feature>
<protein>
    <submittedName>
        <fullName evidence="1">Uncharacterized protein</fullName>
    </submittedName>
</protein>
<evidence type="ECO:0000313" key="1">
    <source>
        <dbReference type="EMBL" id="CEK55957.1"/>
    </source>
</evidence>
<sequence length="56" mass="6417">EESSKLRGTIFKLWIIHLSSDLSFTCHLTRLSPYQEKQVVFLKVPALSLMGHSLVM</sequence>
<dbReference type="EMBL" id="HACG01009092">
    <property type="protein sequence ID" value="CEK55957.1"/>
    <property type="molecule type" value="Transcribed_RNA"/>
</dbReference>
<reference evidence="1" key="1">
    <citation type="submission" date="2014-12" db="EMBL/GenBank/DDBJ databases">
        <title>Insight into the proteome of Arion vulgaris.</title>
        <authorList>
            <person name="Aradska J."/>
            <person name="Bulat T."/>
            <person name="Smidak R."/>
            <person name="Sarate P."/>
            <person name="Gangsoo J."/>
            <person name="Sialana F."/>
            <person name="Bilban M."/>
            <person name="Lubec G."/>
        </authorList>
    </citation>
    <scope>NUCLEOTIDE SEQUENCE</scope>
    <source>
        <tissue evidence="1">Skin</tissue>
    </source>
</reference>
<name>A0A0B6YIF2_9EUPU</name>
<proteinExistence type="predicted"/>